<feature type="region of interest" description="Disordered" evidence="1">
    <location>
        <begin position="1"/>
        <end position="44"/>
    </location>
</feature>
<keyword evidence="3" id="KW-1185">Reference proteome</keyword>
<dbReference type="Proteomes" id="UP000324222">
    <property type="component" value="Unassembled WGS sequence"/>
</dbReference>
<evidence type="ECO:0000313" key="3">
    <source>
        <dbReference type="Proteomes" id="UP000324222"/>
    </source>
</evidence>
<dbReference type="AlphaFoldDB" id="A0A5B7DMT3"/>
<protein>
    <submittedName>
        <fullName evidence="2">Uncharacterized protein</fullName>
    </submittedName>
</protein>
<dbReference type="EMBL" id="VSRR010001142">
    <property type="protein sequence ID" value="MPC22911.1"/>
    <property type="molecule type" value="Genomic_DNA"/>
</dbReference>
<proteinExistence type="predicted"/>
<organism evidence="2 3">
    <name type="scientific">Portunus trituberculatus</name>
    <name type="common">Swimming crab</name>
    <name type="synonym">Neptunus trituberculatus</name>
    <dbReference type="NCBI Taxonomy" id="210409"/>
    <lineage>
        <taxon>Eukaryota</taxon>
        <taxon>Metazoa</taxon>
        <taxon>Ecdysozoa</taxon>
        <taxon>Arthropoda</taxon>
        <taxon>Crustacea</taxon>
        <taxon>Multicrustacea</taxon>
        <taxon>Malacostraca</taxon>
        <taxon>Eumalacostraca</taxon>
        <taxon>Eucarida</taxon>
        <taxon>Decapoda</taxon>
        <taxon>Pleocyemata</taxon>
        <taxon>Brachyura</taxon>
        <taxon>Eubrachyura</taxon>
        <taxon>Portunoidea</taxon>
        <taxon>Portunidae</taxon>
        <taxon>Portuninae</taxon>
        <taxon>Portunus</taxon>
    </lineage>
</organism>
<sequence>MSDGKMKLKSPRKAPKKDDEEHATQGSSNIQRHLLGPAWPGDPQPVTDCLHDLVNVVLLKYG</sequence>
<name>A0A5B7DMT3_PORTR</name>
<accession>A0A5B7DMT3</accession>
<gene>
    <name evidence="2" type="ORF">E2C01_015940</name>
</gene>
<comment type="caution">
    <text evidence="2">The sequence shown here is derived from an EMBL/GenBank/DDBJ whole genome shotgun (WGS) entry which is preliminary data.</text>
</comment>
<reference evidence="2 3" key="1">
    <citation type="submission" date="2019-05" db="EMBL/GenBank/DDBJ databases">
        <title>Another draft genome of Portunus trituberculatus and its Hox gene families provides insights of decapod evolution.</title>
        <authorList>
            <person name="Jeong J.-H."/>
            <person name="Song I."/>
            <person name="Kim S."/>
            <person name="Choi T."/>
            <person name="Kim D."/>
            <person name="Ryu S."/>
            <person name="Kim W."/>
        </authorList>
    </citation>
    <scope>NUCLEOTIDE SEQUENCE [LARGE SCALE GENOMIC DNA]</scope>
    <source>
        <tissue evidence="2">Muscle</tissue>
    </source>
</reference>
<evidence type="ECO:0000313" key="2">
    <source>
        <dbReference type="EMBL" id="MPC22911.1"/>
    </source>
</evidence>
<evidence type="ECO:0000256" key="1">
    <source>
        <dbReference type="SAM" id="MobiDB-lite"/>
    </source>
</evidence>